<accession>A0ABQ9QJ12</accession>
<dbReference type="RefSeq" id="XP_060373148.1">
    <property type="nucleotide sequence ID" value="XM_060532263.1"/>
</dbReference>
<evidence type="ECO:0000313" key="3">
    <source>
        <dbReference type="Proteomes" id="UP001227543"/>
    </source>
</evidence>
<keyword evidence="1" id="KW-1133">Transmembrane helix</keyword>
<keyword evidence="1" id="KW-0812">Transmembrane</keyword>
<comment type="caution">
    <text evidence="2">The sequence shown here is derived from an EMBL/GenBank/DDBJ whole genome shotgun (WGS) entry which is preliminary data.</text>
</comment>
<name>A0ABQ9QJ12_9PEZI</name>
<keyword evidence="1" id="KW-0472">Membrane</keyword>
<dbReference type="Proteomes" id="UP001227543">
    <property type="component" value="Unassembled WGS sequence"/>
</dbReference>
<dbReference type="EMBL" id="MLFU01000209">
    <property type="protein sequence ID" value="KAK1472811.1"/>
    <property type="molecule type" value="Genomic_DNA"/>
</dbReference>
<gene>
    <name evidence="2" type="ORF">CTAM01_16270</name>
</gene>
<evidence type="ECO:0000313" key="2">
    <source>
        <dbReference type="EMBL" id="KAK1472811.1"/>
    </source>
</evidence>
<proteinExistence type="predicted"/>
<evidence type="ECO:0000256" key="1">
    <source>
        <dbReference type="SAM" id="Phobius"/>
    </source>
</evidence>
<reference evidence="2 3" key="1">
    <citation type="submission" date="2016-10" db="EMBL/GenBank/DDBJ databases">
        <title>The genome sequence of Colletotrichum fioriniae PJ7.</title>
        <authorList>
            <person name="Baroncelli R."/>
        </authorList>
    </citation>
    <scope>NUCLEOTIDE SEQUENCE [LARGE SCALE GENOMIC DNA]</scope>
    <source>
        <strain evidence="2 3">Tom-12</strain>
    </source>
</reference>
<protein>
    <submittedName>
        <fullName evidence="2">Uncharacterized protein</fullName>
    </submittedName>
</protein>
<feature type="transmembrane region" description="Helical" evidence="1">
    <location>
        <begin position="213"/>
        <end position="234"/>
    </location>
</feature>
<organism evidence="2 3">
    <name type="scientific">Colletotrichum tamarilloi</name>
    <dbReference type="NCBI Taxonomy" id="1209934"/>
    <lineage>
        <taxon>Eukaryota</taxon>
        <taxon>Fungi</taxon>
        <taxon>Dikarya</taxon>
        <taxon>Ascomycota</taxon>
        <taxon>Pezizomycotina</taxon>
        <taxon>Sordariomycetes</taxon>
        <taxon>Hypocreomycetidae</taxon>
        <taxon>Glomerellales</taxon>
        <taxon>Glomerellaceae</taxon>
        <taxon>Colletotrichum</taxon>
        <taxon>Colletotrichum acutatum species complex</taxon>
    </lineage>
</organism>
<dbReference type="GeneID" id="85416501"/>
<keyword evidence="3" id="KW-1185">Reference proteome</keyword>
<sequence>MRFTSSRAEHALRVHLKNDDAAITRLAGQASRSKNPSSRWEVGGWNGTGVYPAASRSRGQENSQLARTSQLVTPTSIVSPFFLSHCLYPRMIGWSGTFKSWHKANRHVLISGVSVGRRNLCCLIRPGERVAERRGCLVPKIRDPCNLAAASAVAGTHCMPYGLYPVTKAMLSSGRWQLCSPTPLQRHNPNEFNGQHDNLCQGSRGRRFCLPSWRICFLLTPLALDIAYILVGVLRIGSPSVGVSHAGARISLTLENPEILSYTRSPTPH</sequence>